<evidence type="ECO:0000313" key="5">
    <source>
        <dbReference type="EMBL" id="KAK7086945.1"/>
    </source>
</evidence>
<feature type="active site" description="Charge relay system" evidence="2">
    <location>
        <position position="211"/>
    </location>
</feature>
<dbReference type="EMBL" id="JAXCGZ010000036">
    <property type="protein sequence ID" value="KAK7086945.1"/>
    <property type="molecule type" value="Genomic_DNA"/>
</dbReference>
<dbReference type="InterPro" id="IPR029058">
    <property type="entry name" value="AB_hydrolase_fold"/>
</dbReference>
<dbReference type="AlphaFoldDB" id="A0AAN9FX05"/>
<comment type="caution">
    <text evidence="5">The sequence shown here is derived from an EMBL/GenBank/DDBJ whole genome shotgun (WGS) entry which is preliminary data.</text>
</comment>
<dbReference type="Proteomes" id="UP001381693">
    <property type="component" value="Unassembled WGS sequence"/>
</dbReference>
<evidence type="ECO:0000259" key="3">
    <source>
        <dbReference type="Pfam" id="PF04775"/>
    </source>
</evidence>
<sequence length="426" mass="47711">MLQQIWHQMSFKPSLNRTQFCSNAHFLTDKNGTVDVGDSWSVGGSYEGVFPAGLLATLSSTPLEKRNVRLYRRDPLTPWKVKLSITAGHTVVTEQSKSLAEIEMERHLVTPGVQRIPIRTGRVRGALYIPPGPGPFPGIVDMFGSVGGLFEFRSAMLASRGFACLALAVFLYDDLPNTSEKLDFDYFQDAMKILLSHPKVIPDRCGVAGNSKNGDVIFNMGILFEQVKAVVGINAITFNMHTEFSYKDKVYAKGLEIPPESLFVDENGLMCTDISACFDNDLPHMIPVEKADDDTYFLIACGEDDACGFKHCPPPFIERMKAHGRKNYEIALYPGAGHILQPPYDPFLHNAFHRYLPTNAKYNGKPLTGGTIIKWGGNPISTCKAQVALWQHMQKFYIQHVRDESPWYQNYLQNPMQDSQNIKSHV</sequence>
<dbReference type="SUPFAM" id="SSF53474">
    <property type="entry name" value="alpha/beta-Hydrolases"/>
    <property type="match status" value="1"/>
</dbReference>
<gene>
    <name evidence="5" type="ORF">SK128_004859</name>
</gene>
<dbReference type="GO" id="GO:0047617">
    <property type="term" value="F:fatty acyl-CoA hydrolase activity"/>
    <property type="evidence" value="ECO:0007669"/>
    <property type="project" value="TreeGrafter"/>
</dbReference>
<feature type="active site" description="Charge relay system" evidence="2">
    <location>
        <position position="304"/>
    </location>
</feature>
<feature type="domain" description="Acyl-CoA thioester hydrolase/bile acid-CoA amino acid N-acetyltransferase" evidence="3">
    <location>
        <begin position="16"/>
        <end position="119"/>
    </location>
</feature>
<dbReference type="InterPro" id="IPR014940">
    <property type="entry name" value="BAAT_C"/>
</dbReference>
<dbReference type="Gene3D" id="2.60.40.2240">
    <property type="entry name" value="Acyl-CoA thioester hydrolase/BAAT N-terminal domain"/>
    <property type="match status" value="1"/>
</dbReference>
<proteinExistence type="inferred from homology"/>
<dbReference type="InterPro" id="IPR006862">
    <property type="entry name" value="Thio_Ohase/aa_AcTrfase"/>
</dbReference>
<protein>
    <submittedName>
        <fullName evidence="5">Uncharacterized protein</fullName>
    </submittedName>
</protein>
<evidence type="ECO:0000256" key="2">
    <source>
        <dbReference type="PIRSR" id="PIRSR016521-1"/>
    </source>
</evidence>
<dbReference type="InterPro" id="IPR042490">
    <property type="entry name" value="Thio_Ohase/BAAT_N"/>
</dbReference>
<name>A0AAN9FX05_HALRR</name>
<evidence type="ECO:0000259" key="4">
    <source>
        <dbReference type="Pfam" id="PF08840"/>
    </source>
</evidence>
<feature type="active site" description="Charge relay system" evidence="2">
    <location>
        <position position="338"/>
    </location>
</feature>
<dbReference type="InterPro" id="IPR016662">
    <property type="entry name" value="Acyl-CoA_thioEstase_long-chain"/>
</dbReference>
<evidence type="ECO:0000256" key="1">
    <source>
        <dbReference type="ARBA" id="ARBA00006538"/>
    </source>
</evidence>
<reference evidence="5 6" key="1">
    <citation type="submission" date="2023-11" db="EMBL/GenBank/DDBJ databases">
        <title>Halocaridina rubra genome assembly.</title>
        <authorList>
            <person name="Smith C."/>
        </authorList>
    </citation>
    <scope>NUCLEOTIDE SEQUENCE [LARGE SCALE GENOMIC DNA]</scope>
    <source>
        <strain evidence="5">EP-1</strain>
        <tissue evidence="5">Whole</tissue>
    </source>
</reference>
<comment type="similarity">
    <text evidence="1">Belongs to the C/M/P thioester hydrolase family.</text>
</comment>
<dbReference type="GO" id="GO:0006631">
    <property type="term" value="P:fatty acid metabolic process"/>
    <property type="evidence" value="ECO:0007669"/>
    <property type="project" value="TreeGrafter"/>
</dbReference>
<organism evidence="5 6">
    <name type="scientific">Halocaridina rubra</name>
    <name type="common">Hawaiian red shrimp</name>
    <dbReference type="NCBI Taxonomy" id="373956"/>
    <lineage>
        <taxon>Eukaryota</taxon>
        <taxon>Metazoa</taxon>
        <taxon>Ecdysozoa</taxon>
        <taxon>Arthropoda</taxon>
        <taxon>Crustacea</taxon>
        <taxon>Multicrustacea</taxon>
        <taxon>Malacostraca</taxon>
        <taxon>Eumalacostraca</taxon>
        <taxon>Eucarida</taxon>
        <taxon>Decapoda</taxon>
        <taxon>Pleocyemata</taxon>
        <taxon>Caridea</taxon>
        <taxon>Atyoidea</taxon>
        <taxon>Atyidae</taxon>
        <taxon>Halocaridina</taxon>
    </lineage>
</organism>
<feature type="domain" description="BAAT/Acyl-CoA thioester hydrolase C-terminal" evidence="4">
    <location>
        <begin position="183"/>
        <end position="401"/>
    </location>
</feature>
<dbReference type="Pfam" id="PF08840">
    <property type="entry name" value="BAAT_C"/>
    <property type="match status" value="1"/>
</dbReference>
<dbReference type="PANTHER" id="PTHR10824:SF4">
    <property type="entry name" value="ACYL-COENZYME A THIOESTERASE 1-LIKE"/>
    <property type="match status" value="1"/>
</dbReference>
<accession>A0AAN9FX05</accession>
<dbReference type="Gene3D" id="3.40.50.1820">
    <property type="entry name" value="alpha/beta hydrolase"/>
    <property type="match status" value="1"/>
</dbReference>
<dbReference type="Pfam" id="PF04775">
    <property type="entry name" value="Bile_Hydr_Trans"/>
    <property type="match status" value="1"/>
</dbReference>
<keyword evidence="6" id="KW-1185">Reference proteome</keyword>
<dbReference type="PANTHER" id="PTHR10824">
    <property type="entry name" value="ACYL-COENZYME A THIOESTERASE-RELATED"/>
    <property type="match status" value="1"/>
</dbReference>
<dbReference type="PIRSF" id="PIRSF016521">
    <property type="entry name" value="Acyl-CoA_hydro"/>
    <property type="match status" value="1"/>
</dbReference>
<dbReference type="GO" id="GO:0006637">
    <property type="term" value="P:acyl-CoA metabolic process"/>
    <property type="evidence" value="ECO:0007669"/>
    <property type="project" value="InterPro"/>
</dbReference>
<evidence type="ECO:0000313" key="6">
    <source>
        <dbReference type="Proteomes" id="UP001381693"/>
    </source>
</evidence>